<dbReference type="GO" id="GO:0006209">
    <property type="term" value="P:cytosine catabolic process"/>
    <property type="evidence" value="ECO:0007669"/>
    <property type="project" value="TreeGrafter"/>
</dbReference>
<dbReference type="RefSeq" id="WP_182967100.1">
    <property type="nucleotide sequence ID" value="NZ_BAABGC010000073.1"/>
</dbReference>
<dbReference type="SUPFAM" id="SSF51338">
    <property type="entry name" value="Composite domain of metallo-dependent hydrolases"/>
    <property type="match status" value="1"/>
</dbReference>
<dbReference type="EMBL" id="JABEQL010000015">
    <property type="protein sequence ID" value="MBB2179891.1"/>
    <property type="molecule type" value="Genomic_DNA"/>
</dbReference>
<evidence type="ECO:0000256" key="2">
    <source>
        <dbReference type="ARBA" id="ARBA00022801"/>
    </source>
</evidence>
<dbReference type="CDD" id="cd01293">
    <property type="entry name" value="Bact_CD"/>
    <property type="match status" value="1"/>
</dbReference>
<dbReference type="InterPro" id="IPR052349">
    <property type="entry name" value="Metallo-hydrolase_Enzymes"/>
</dbReference>
<evidence type="ECO:0000313" key="5">
    <source>
        <dbReference type="Proteomes" id="UP000525623"/>
    </source>
</evidence>
<feature type="domain" description="Amidohydrolase 3" evidence="3">
    <location>
        <begin position="205"/>
        <end position="414"/>
    </location>
</feature>
<keyword evidence="5" id="KW-1185">Reference proteome</keyword>
<protein>
    <submittedName>
        <fullName evidence="4">Cytosine deaminase</fullName>
        <ecNumber evidence="4">3.5.4.1</ecNumber>
    </submittedName>
</protein>
<dbReference type="InterPro" id="IPR013108">
    <property type="entry name" value="Amidohydro_3"/>
</dbReference>
<dbReference type="PANTHER" id="PTHR32027:SF0">
    <property type="entry name" value="CYTOSINE DEAMINASE"/>
    <property type="match status" value="1"/>
</dbReference>
<sequence>MSATPSMIRPSLIRDVRIPTDLLAVPPGGRPPTNGLARCDLLVEQGRIGAIFGHGTAPEGLPVMHDHGGRIVLPLFADIHTHLDKSFIWDRTANPDGTFAGAIAAVTRDREGFWTPDDVRRRMMFALECAWAHGTGLLRTHLDTIGSHGETVWPLFREIAAQWQGRIALQAVALVMVEHYLEPGAPALARTVADTPGGMLGAVIMQDNATDERLDALIGLAADHGCDLDLHVDENGVAPGTALERVADRVMAARFPGRVLCGHCCSLARQDDTDQKRIVAKVRDAGMGIVSLPTCNLYLQDRGAGKTPFWRGVTLVQELAAAGVPVMFASDNVRDPFFPYGDYDMLDVFAQSVRIAQLDAPPSDWLAAVTTRPAAWMGHDLTIRANGPADLVLTDARSLNELLSRPQSRRRVLRNGVMTMPTPPPYEKMDELPGMHPVSVIS</sequence>
<dbReference type="InterPro" id="IPR032466">
    <property type="entry name" value="Metal_Hydrolase"/>
</dbReference>
<dbReference type="Pfam" id="PF07969">
    <property type="entry name" value="Amidohydro_3"/>
    <property type="match status" value="1"/>
</dbReference>
<dbReference type="GO" id="GO:0004131">
    <property type="term" value="F:cytosine deaminase activity"/>
    <property type="evidence" value="ECO:0007669"/>
    <property type="project" value="UniProtKB-EC"/>
</dbReference>
<proteinExistence type="predicted"/>
<dbReference type="Proteomes" id="UP000525623">
    <property type="component" value="Unassembled WGS sequence"/>
</dbReference>
<name>A0A7W4P6Y5_9PROT</name>
<dbReference type="FunFam" id="3.20.20.140:FF:000019">
    <property type="entry name" value="Cytosine deaminase"/>
    <property type="match status" value="1"/>
</dbReference>
<dbReference type="GO" id="GO:0046872">
    <property type="term" value="F:metal ion binding"/>
    <property type="evidence" value="ECO:0007669"/>
    <property type="project" value="UniProtKB-KW"/>
</dbReference>
<dbReference type="PANTHER" id="PTHR32027">
    <property type="entry name" value="CYTOSINE DEAMINASE"/>
    <property type="match status" value="1"/>
</dbReference>
<dbReference type="SUPFAM" id="SSF51556">
    <property type="entry name" value="Metallo-dependent hydrolases"/>
    <property type="match status" value="1"/>
</dbReference>
<evidence type="ECO:0000259" key="3">
    <source>
        <dbReference type="Pfam" id="PF07969"/>
    </source>
</evidence>
<keyword evidence="1" id="KW-0479">Metal-binding</keyword>
<dbReference type="EC" id="3.5.4.1" evidence="4"/>
<dbReference type="InterPro" id="IPR011059">
    <property type="entry name" value="Metal-dep_hydrolase_composite"/>
</dbReference>
<dbReference type="Gene3D" id="2.30.40.10">
    <property type="entry name" value="Urease, subunit C, domain 1"/>
    <property type="match status" value="1"/>
</dbReference>
<dbReference type="AlphaFoldDB" id="A0A7W4P6Y5"/>
<dbReference type="GO" id="GO:0035888">
    <property type="term" value="F:isoguanine deaminase activity"/>
    <property type="evidence" value="ECO:0007669"/>
    <property type="project" value="TreeGrafter"/>
</dbReference>
<reference evidence="4 5" key="1">
    <citation type="submission" date="2020-04" db="EMBL/GenBank/DDBJ databases">
        <title>Description of novel Gluconacetobacter.</title>
        <authorList>
            <person name="Sombolestani A."/>
        </authorList>
    </citation>
    <scope>NUCLEOTIDE SEQUENCE [LARGE SCALE GENOMIC DNA]</scope>
    <source>
        <strain evidence="4 5">LMG 27725</strain>
    </source>
</reference>
<dbReference type="NCBIfam" id="NF005759">
    <property type="entry name" value="PRK07583.1"/>
    <property type="match status" value="1"/>
</dbReference>
<keyword evidence="2 4" id="KW-0378">Hydrolase</keyword>
<accession>A0A7W4P6Y5</accession>
<gene>
    <name evidence="4" type="ORF">HLH29_12025</name>
</gene>
<evidence type="ECO:0000313" key="4">
    <source>
        <dbReference type="EMBL" id="MBB2179891.1"/>
    </source>
</evidence>
<comment type="caution">
    <text evidence="4">The sequence shown here is derived from an EMBL/GenBank/DDBJ whole genome shotgun (WGS) entry which is preliminary data.</text>
</comment>
<organism evidence="4 5">
    <name type="scientific">Gluconacetobacter tumulicola</name>
    <dbReference type="NCBI Taxonomy" id="1017177"/>
    <lineage>
        <taxon>Bacteria</taxon>
        <taxon>Pseudomonadati</taxon>
        <taxon>Pseudomonadota</taxon>
        <taxon>Alphaproteobacteria</taxon>
        <taxon>Acetobacterales</taxon>
        <taxon>Acetobacteraceae</taxon>
        <taxon>Gluconacetobacter</taxon>
    </lineage>
</organism>
<evidence type="ECO:0000256" key="1">
    <source>
        <dbReference type="ARBA" id="ARBA00022723"/>
    </source>
</evidence>
<dbReference type="Gene3D" id="3.20.20.140">
    <property type="entry name" value="Metal-dependent hydrolases"/>
    <property type="match status" value="1"/>
</dbReference>